<accession>A0A3A8KHX2</accession>
<organism evidence="1 2">
    <name type="scientific">Corallococcus carmarthensis</name>
    <dbReference type="NCBI Taxonomy" id="2316728"/>
    <lineage>
        <taxon>Bacteria</taxon>
        <taxon>Pseudomonadati</taxon>
        <taxon>Myxococcota</taxon>
        <taxon>Myxococcia</taxon>
        <taxon>Myxococcales</taxon>
        <taxon>Cystobacterineae</taxon>
        <taxon>Myxococcaceae</taxon>
        <taxon>Corallococcus</taxon>
    </lineage>
</organism>
<name>A0A3A8KHX2_9BACT</name>
<sequence length="72" mass="8004">MNPTRHPEQVLQTLLELLAEDPSLRVGQAIANATARRLKGRSDPFSIEDGELLKGLDQLLTEARARKTSRLP</sequence>
<dbReference type="RefSeq" id="WP_120600628.1">
    <property type="nucleotide sequence ID" value="NZ_JABFJX010000001.1"/>
</dbReference>
<gene>
    <name evidence="1" type="ORF">D7X32_01170</name>
</gene>
<reference evidence="2" key="1">
    <citation type="submission" date="2018-09" db="EMBL/GenBank/DDBJ databases">
        <authorList>
            <person name="Livingstone P.G."/>
            <person name="Whitworth D.E."/>
        </authorList>
    </citation>
    <scope>NUCLEOTIDE SEQUENCE [LARGE SCALE GENOMIC DNA]</scope>
    <source>
        <strain evidence="2">CA043D</strain>
    </source>
</reference>
<evidence type="ECO:0000313" key="1">
    <source>
        <dbReference type="EMBL" id="RKH07713.1"/>
    </source>
</evidence>
<evidence type="ECO:0000313" key="2">
    <source>
        <dbReference type="Proteomes" id="UP000268313"/>
    </source>
</evidence>
<protein>
    <submittedName>
        <fullName evidence="1">Uncharacterized protein</fullName>
    </submittedName>
</protein>
<comment type="caution">
    <text evidence="1">The sequence shown here is derived from an EMBL/GenBank/DDBJ whole genome shotgun (WGS) entry which is preliminary data.</text>
</comment>
<keyword evidence="2" id="KW-1185">Reference proteome</keyword>
<dbReference type="Proteomes" id="UP000268313">
    <property type="component" value="Unassembled WGS sequence"/>
</dbReference>
<proteinExistence type="predicted"/>
<dbReference type="AlphaFoldDB" id="A0A3A8KHX2"/>
<dbReference type="OrthoDB" id="5519546at2"/>
<dbReference type="EMBL" id="RAWE01000002">
    <property type="protein sequence ID" value="RKH07713.1"/>
    <property type="molecule type" value="Genomic_DNA"/>
</dbReference>